<organism evidence="2 3">
    <name type="scientific">Vanessa tameamea</name>
    <name type="common">Kamehameha butterfly</name>
    <dbReference type="NCBI Taxonomy" id="334116"/>
    <lineage>
        <taxon>Eukaryota</taxon>
        <taxon>Metazoa</taxon>
        <taxon>Ecdysozoa</taxon>
        <taxon>Arthropoda</taxon>
        <taxon>Hexapoda</taxon>
        <taxon>Insecta</taxon>
        <taxon>Pterygota</taxon>
        <taxon>Neoptera</taxon>
        <taxon>Endopterygota</taxon>
        <taxon>Lepidoptera</taxon>
        <taxon>Glossata</taxon>
        <taxon>Ditrysia</taxon>
        <taxon>Papilionoidea</taxon>
        <taxon>Nymphalidae</taxon>
        <taxon>Nymphalinae</taxon>
        <taxon>Vanessa</taxon>
    </lineage>
</organism>
<sequence length="618" mass="67723">MRDGMKSCQHTLSDDVVYKDVVVIGNGPSGMVTSFMLAGNVPYLKEIPDNLPIDEMLRARLQNLPPGQSLLETDLTELAEGLEGRSQNPLPLLMDNLLRPCADLGLQEDSLIEWRFDAEKQIEHIVLGKGPPGGAWPTFPGSVRTLSPAAWLALPPHARIGPRAASRLPARAVAAYCARYVHACRLQRYFRSGATVTHVGPAPRVAPPCRASCPRNANFCVSGYDHRQGRGFRYVCARVVLACGASDRPNSLPPPPGAGPARPARPAPAAPAAHALPDVERALRRLADRAADRATVLVLGSGVSAADAVRSARAASLRAAHVHRLPPHALARLSPHDYPDYAHVYKMMLDGPSGNHPYYTPYPDHMIVEITPIAEQESSPKLYEDKDDAILALKRVKLLNLVTNETVELTVSLIAVLIGSKPDLFFLQTNFSLNNMVPQEECIKCIEEKESDENQRQCFLRNHWHYIKSVLGQSIQICKSRYLNYSEINGNTDTKCVIPDCNRRSIKCVCNRLETEKAVKCQCEIIPYSDSVKRKVTCQCHLTNPFSDGLGFGVDPSKPVDGRGNPIAIDKSTHEVLNAPKGLYALGPLTADNFIRFIPGGAVAIVAHLHKEMKQTTE</sequence>
<name>A0ABM4AUK8_VANTA</name>
<dbReference type="RefSeq" id="XP_064074990.1">
    <property type="nucleotide sequence ID" value="XM_064218920.1"/>
</dbReference>
<keyword evidence="2" id="KW-1185">Reference proteome</keyword>
<dbReference type="SUPFAM" id="SSF51905">
    <property type="entry name" value="FAD/NAD(P)-binding domain"/>
    <property type="match status" value="1"/>
</dbReference>
<dbReference type="Gene3D" id="3.50.50.60">
    <property type="entry name" value="FAD/NAD(P)-binding domain"/>
    <property type="match status" value="1"/>
</dbReference>
<evidence type="ECO:0000256" key="1">
    <source>
        <dbReference type="SAM" id="MobiDB-lite"/>
    </source>
</evidence>
<feature type="region of interest" description="Disordered" evidence="1">
    <location>
        <begin position="248"/>
        <end position="274"/>
    </location>
</feature>
<dbReference type="Proteomes" id="UP001652626">
    <property type="component" value="Chromosome 25"/>
</dbReference>
<dbReference type="InterPro" id="IPR036188">
    <property type="entry name" value="FAD/NAD-bd_sf"/>
</dbReference>
<feature type="compositionally biased region" description="Pro residues" evidence="1">
    <location>
        <begin position="251"/>
        <end position="269"/>
    </location>
</feature>
<protein>
    <submittedName>
        <fullName evidence="3">Oxidative stress-induced growth inhibitor 1-like</fullName>
    </submittedName>
</protein>
<reference evidence="3" key="1">
    <citation type="submission" date="2025-08" db="UniProtKB">
        <authorList>
            <consortium name="RefSeq"/>
        </authorList>
    </citation>
    <scope>IDENTIFICATION</scope>
    <source>
        <tissue evidence="3">Whole body</tissue>
    </source>
</reference>
<dbReference type="GeneID" id="113392867"/>
<dbReference type="InterPro" id="IPR029731">
    <property type="entry name" value="OSGIN1/2"/>
</dbReference>
<accession>A0ABM4AUK8</accession>
<evidence type="ECO:0000313" key="2">
    <source>
        <dbReference type="Proteomes" id="UP001652626"/>
    </source>
</evidence>
<proteinExistence type="predicted"/>
<evidence type="ECO:0000313" key="3">
    <source>
        <dbReference type="RefSeq" id="XP_064074990.1"/>
    </source>
</evidence>
<gene>
    <name evidence="3" type="primary">LOC113392867</name>
</gene>
<dbReference type="PANTHER" id="PTHR15192:SF8">
    <property type="entry name" value="FAD_NAD(P)-BINDING DOMAIN-CONTAINING PROTEIN"/>
    <property type="match status" value="1"/>
</dbReference>
<dbReference type="PANTHER" id="PTHR15192">
    <property type="entry name" value="PROTEIN CBG05349"/>
    <property type="match status" value="1"/>
</dbReference>